<dbReference type="EMBL" id="CP117255">
    <property type="protein sequence ID" value="WFR96644.1"/>
    <property type="molecule type" value="Genomic_DNA"/>
</dbReference>
<dbReference type="AlphaFoldDB" id="A0AAF1K652"/>
<sequence length="434" mass="48256">MNSKTTMKLTLGVFLAAAALWTSWNIWRYAVDIPFQDGWEFFYRYQAFKTGSFELSDLTSAHNEHRVFVPMTLLTLNALLLDWNIKATLLFSVLLATLTAFVLIWLAYSTLRQRGVDHLLVCIVIVMQIFNMAQFANWLWEWDFQWFIANVLAVGTFVFLFVATRRDTPSIYVALAALSAFAASFSLASGLCLWPLGFVYLLIEPRLRKFAVIWLIASVAVFVLYFYGLPASKAPPAPSFGKWIPMIAEFTARLLGSTLDSKFVWGGVLIVVGAVASLLCLSSEDKRSRALPWIGIAAYAGGGALMAAVGRAHWLGPQEGSQTRYSTIAGIFVLAVAVIVVIAASRKMARVAASAFAVVLVVQAAIHYPVGYAGFFWLSTRMADGRECLLRDSHDNDCVAKLYFAEGVQSVRDKWQRLRELNWRGTHENNSPSG</sequence>
<feature type="transmembrane region" description="Helical" evidence="1">
    <location>
        <begin position="263"/>
        <end position="281"/>
    </location>
</feature>
<gene>
    <name evidence="2" type="ORF">PR017_05840</name>
</gene>
<protein>
    <submittedName>
        <fullName evidence="2">Uncharacterized protein</fullName>
    </submittedName>
</protein>
<dbReference type="RefSeq" id="WP_133255598.1">
    <property type="nucleotide sequence ID" value="NZ_CP117255.1"/>
</dbReference>
<feature type="transmembrane region" description="Helical" evidence="1">
    <location>
        <begin position="293"/>
        <end position="313"/>
    </location>
</feature>
<feature type="transmembrane region" description="Helical" evidence="1">
    <location>
        <begin position="171"/>
        <end position="203"/>
    </location>
</feature>
<feature type="transmembrane region" description="Helical" evidence="1">
    <location>
        <begin position="120"/>
        <end position="140"/>
    </location>
</feature>
<feature type="transmembrane region" description="Helical" evidence="1">
    <location>
        <begin position="325"/>
        <end position="344"/>
    </location>
</feature>
<feature type="transmembrane region" description="Helical" evidence="1">
    <location>
        <begin position="146"/>
        <end position="164"/>
    </location>
</feature>
<evidence type="ECO:0000256" key="1">
    <source>
        <dbReference type="SAM" id="Phobius"/>
    </source>
</evidence>
<keyword evidence="1" id="KW-1133">Transmembrane helix</keyword>
<reference evidence="2 3" key="1">
    <citation type="journal article" date="2018" name="Sci. Rep.">
        <title>Rhizobium tumorigenes sp. nov., a novel plant tumorigenic bacterium isolated from cane gall tumors on thornless blackberry.</title>
        <authorList>
            <person name="Kuzmanovi N."/>
            <person name="Smalla K."/>
            <person name="Gronow S."/>
            <person name="PuBawska J."/>
        </authorList>
    </citation>
    <scope>NUCLEOTIDE SEQUENCE [LARGE SCALE GENOMIC DNA]</scope>
    <source>
        <strain evidence="2 3">1078</strain>
    </source>
</reference>
<accession>A0AAF1K652</accession>
<keyword evidence="1" id="KW-0472">Membrane</keyword>
<keyword evidence="3" id="KW-1185">Reference proteome</keyword>
<reference evidence="3" key="2">
    <citation type="journal article" date="2023" name="MicrobiologyOpen">
        <title>Genomics of the tumorigenes clade of the family Rhizobiaceae and description of Rhizobium rhododendri sp. nov.</title>
        <authorList>
            <person name="Kuzmanovic N."/>
            <person name="diCenzo G.C."/>
            <person name="Bunk B."/>
            <person name="Sproeer C."/>
            <person name="Fruehling A."/>
            <person name="Neumann-Schaal M."/>
            <person name="Overmann J."/>
            <person name="Smalla K."/>
        </authorList>
    </citation>
    <scope>NUCLEOTIDE SEQUENCE [LARGE SCALE GENOMIC DNA]</scope>
    <source>
        <strain evidence="3">1078</strain>
    </source>
</reference>
<evidence type="ECO:0000313" key="2">
    <source>
        <dbReference type="EMBL" id="WFR96644.1"/>
    </source>
</evidence>
<organism evidence="2 3">
    <name type="scientific">Rhizobium tumorigenes</name>
    <dbReference type="NCBI Taxonomy" id="2041385"/>
    <lineage>
        <taxon>Bacteria</taxon>
        <taxon>Pseudomonadati</taxon>
        <taxon>Pseudomonadota</taxon>
        <taxon>Alphaproteobacteria</taxon>
        <taxon>Hyphomicrobiales</taxon>
        <taxon>Rhizobiaceae</taxon>
        <taxon>Rhizobium/Agrobacterium group</taxon>
        <taxon>Rhizobium</taxon>
    </lineage>
</organism>
<evidence type="ECO:0000313" key="3">
    <source>
        <dbReference type="Proteomes" id="UP000249499"/>
    </source>
</evidence>
<feature type="transmembrane region" description="Helical" evidence="1">
    <location>
        <begin position="356"/>
        <end position="378"/>
    </location>
</feature>
<keyword evidence="1" id="KW-0812">Transmembrane</keyword>
<name>A0AAF1K652_9HYPH</name>
<feature type="transmembrane region" description="Helical" evidence="1">
    <location>
        <begin position="89"/>
        <end position="108"/>
    </location>
</feature>
<feature type="transmembrane region" description="Helical" evidence="1">
    <location>
        <begin position="209"/>
        <end position="228"/>
    </location>
</feature>
<proteinExistence type="predicted"/>
<dbReference type="KEGG" id="rtu:PR017_05840"/>
<dbReference type="Proteomes" id="UP000249499">
    <property type="component" value="Chromosome"/>
</dbReference>